<name>A0A151XJ54_9HYME</name>
<dbReference type="CDD" id="cd05172">
    <property type="entry name" value="PIKKc_DNA-PK"/>
    <property type="match status" value="1"/>
</dbReference>
<dbReference type="EMBL" id="KQ982080">
    <property type="protein sequence ID" value="KYQ60250.1"/>
    <property type="molecule type" value="Genomic_DNA"/>
</dbReference>
<dbReference type="SMART" id="SM00146">
    <property type="entry name" value="PI3Kc"/>
    <property type="match status" value="1"/>
</dbReference>
<evidence type="ECO:0000259" key="7">
    <source>
        <dbReference type="PROSITE" id="PS51190"/>
    </source>
</evidence>
<dbReference type="Pfam" id="PF00454">
    <property type="entry name" value="PI3_PI4_kinase"/>
    <property type="match status" value="1"/>
</dbReference>
<sequence length="2692" mass="312653">MGTVAITMKSKELEQLQALQCKVLMTTLNFIQVLLNVNINVPESLWDESLSALTIRCIMHPRTLGFDVKNIKMTDKLPHVLETLLNSMRLRYNYALPDFFNKCLSNFIREIVTKFLDLQDIRNDSCDDLIQHVNGLILLKRCDMLNLTMLETSAFTNADYTIEQIFKFLVSECIGEWACKDLSMQMIEYLRALMEFQFSLLSATIETPMIIPDDVRSIIDILMQLMSNSTVVTSVDCTIITHGEHFLNTFRNVIFKYMLTHVSAIMYVFEKSCDNPSFLLKWIEDMLLFLKQHRRERQAHMDTVVDSILQRFTYLKSIVFNVDSRKERLINIYSIAVHLKSKPTEVLHNHEFYQWILDELTNNNNLEYKTKILKSFFVCLTDDVADRNDLQISRTLRNNSRFLCSNLSEMSVNAMKVIDCFETLLVLLSTTRSKTMLKYVIDFAAGTGNRLFDEKLEEHLRGYYYGASLEHVLDSLQKTYSAFMEMNITETERLDILHGFLLPAFKFCDSAAIESFFDYNYKVLYDYYIDFLNISNDDAIKQKIVTMIGYSQLLTIMFARVDKNKIQANQTTIQNPGSNTSILVKRNDYQQLGQITKKMQMKIRKFRWSVCQKLVRQLQCSLYNCLLAIISLKEDEYCYRIVFSEPYVWEDIIDCRTQYELDQIFKEYPKTHEITVNIRSAEVESEERQTHRYTYVHSYDLSACTLSEDINAYDLNKCVVLPADFHRSASTMNSADSDPLRTHNATSITLTSNDFDKHECMPYICVILRHIRKVFVSTNTEPKWLTCFLNAMQRDNLHANIQLFMLKIISNTADEVFKPYAKFALTRIIKTIANYLQGNNLNYIITDILEILMDWHNVAIPNDEDGKAETQRLFERFIDKVFKRKSNDKDRIYNYNLNLLRTMVEKWRSCLRIPSDFLNQQITSASPAAVYLILVFLDNNMTEEIVIRDDIVNFLLKPLKNWDTPNSDKTPLHCCKCLGLYLCFLDNNYRDEIERDNKKRVVKEQIFNILGSWVFQKYIDKQVERVAVLCQTYPEVAQDYLKVAIRAMSTTKYPTKCLEIFALAIPRLDIKDVVTNLYHIGLQKILKTRMSSCEKIALRIVRDVVNILPMQDLPPYKQVISYIKDNITEHRELVYDILMEIHKRCSADTTVDNNAIVQDLLSVSKRNLVAGLLDPSPDLQDRILEFWTKEMKLDTKNLKDRLVSPLTMPSARLITEEDAFAPFVALLMLQQATKSILYTKKIFDEPLPNSSRFEEYKIAVSWRRRNLSCVTPMFVDSLASQISYSIFSQSVDNDLSGICITPTFSYPRLLQGLRATQDLQFEPTLDDDDDAADAATTFDISSHDTGFDRTIIASSSRQSLRTAGRERFTRILANTSNTTNFRNAQIQRNLQREERIQQENIRQRSSVKLYRNYRIGELPDIEITHKSFIVPLQQLVKLDRLICKDVIVSLFCSLTKETINQENIRQIIVDNLKQILHDSCKKDSSFNAVILETLLKLTQDAATVVNCDPQDVMKASKANHLNKDDSSPTSSKRMRLHDDAIRYEEINKWVQLASLYKSLNDVDVVLSIFRGQQFFGQNVQEAALAEVNGDWIQAKNAFTKAYEETSDPSIKEHCLQGLLEAVNNLCDWSAIDKFVKSHARNTNLRNIWNDAWKDWIIPYACDAYVHMSWIYNREKLQHLMPLTGENLVIFLLNKDVTKATDLLNDLLDMTGKQWVGLNPLCTELRIRKLFKLQIMNNLDASLKILRCTNRAEYLNRTIALLNLWSMKTTTIRDNLIQWNKLVANRAYSSILFQNKCRKLEMTKRCYQINYQLRLDIINAALNNKHRYIAEKHLNYISEVFPEEYVSYRDLVWFKARLKSLFADVETDIFKKMSDYTTSWKNSHRLLNENCKLDADMSNVIREHISTMASKIEFLSREDQEFTIALKCKTTILRDIGKVGDREEISAVPGIPVGDLDKIRKHLLDYSLKKLQSCCEDTTTANIGKHYCALAKHCYGRLMSTDVESDEIFQEFLLSTLKSMYHDCLEATHYFPCLLRSERLQNDETRERFVRECNELRPWLFLRWQDLLFSHLGTSSISIAIMPIIEKLAKTYPDAIIYNYYLTVERNPSILENVNIQRIRSLLHDKAEEYERFLRAMQYVVQPKLYLKHFLDKAMKDLSPGNTTEIIESLLQKVYPNSSTGIIEGKNPRPGAIFTNCEEMKKYESDIKSLNSNDDLEAVRKGMAKLKESLIRSIQRQNNRNNRKGSTSELNNYSPFLYEYVDGGIEIPGQYTGDREPIPRYHVRIARFEPQVEVMQSLRKPIRISMIGNNGKEYKFLVKFGEDLTIDRGLQQLYSTMNRTLHNDPGCRQRRLAIDTYEVIPLSSSFGLIQWIENTRSLDELICLTLSDNETDRCKKIVKEYAEWIQKAAPEKRLIPDCYIEAVSKYNQQTVTKKMNYLIRETKQTALREAFDAISQSPECFVTLRRNFIISYATMCVAHWLAGIGDRHLQNTLVHVATGRCLGIDFGYAFGSGIRASVPELVPFRLTPQILELLRPFTERDLLATIMNHTMQALRDDQGPILACTDIFVHKPVQWNINDDEIMKNSDENIDADLIWSKKNIEIVAKKLNGIHPSIITLEQLKEVQSSKALRAIDNRHFAKYDAIVSGNDEIKQARADIKKDHLTTVEQVDCLLDQAKDLNILGRMYQNWRPWL</sequence>
<dbReference type="PROSITE" id="PS51190">
    <property type="entry name" value="FATC"/>
    <property type="match status" value="1"/>
</dbReference>
<evidence type="ECO:0000259" key="6">
    <source>
        <dbReference type="PROSITE" id="PS50290"/>
    </source>
</evidence>
<dbReference type="InterPro" id="IPR037706">
    <property type="entry name" value="DNA-PK_dom"/>
</dbReference>
<dbReference type="Proteomes" id="UP000075809">
    <property type="component" value="Unassembled WGS sequence"/>
</dbReference>
<evidence type="ECO:0000256" key="4">
    <source>
        <dbReference type="ARBA" id="ARBA00022763"/>
    </source>
</evidence>
<dbReference type="Gene3D" id="3.30.1010.10">
    <property type="entry name" value="Phosphatidylinositol 3-kinase Catalytic Subunit, Chain A, domain 4"/>
    <property type="match status" value="1"/>
</dbReference>
<dbReference type="SUPFAM" id="SSF48371">
    <property type="entry name" value="ARM repeat"/>
    <property type="match status" value="1"/>
</dbReference>
<dbReference type="SMART" id="SM01344">
    <property type="entry name" value="NUC194"/>
    <property type="match status" value="1"/>
</dbReference>
<dbReference type="Pfam" id="PF20502">
    <property type="entry name" value="DNAPKcs_CC1-2"/>
    <property type="match status" value="1"/>
</dbReference>
<proteinExistence type="inferred from homology"/>
<keyword evidence="5" id="KW-0539">Nucleus</keyword>
<evidence type="ECO:0000256" key="1">
    <source>
        <dbReference type="ARBA" id="ARBA00004123"/>
    </source>
</evidence>
<comment type="subcellular location">
    <subcellularLocation>
        <location evidence="1">Nucleus</location>
    </subcellularLocation>
</comment>
<feature type="domain" description="FATC" evidence="7">
    <location>
        <begin position="2660"/>
        <end position="2692"/>
    </location>
</feature>
<feature type="domain" description="PI3K/PI4K catalytic" evidence="6">
    <location>
        <begin position="2287"/>
        <end position="2618"/>
    </location>
</feature>
<dbReference type="GO" id="GO:0005634">
    <property type="term" value="C:nucleus"/>
    <property type="evidence" value="ECO:0007669"/>
    <property type="project" value="UniProtKB-SubCell"/>
</dbReference>
<dbReference type="PANTHER" id="PTHR11139">
    <property type="entry name" value="ATAXIA TELANGIECTASIA MUTATED ATM -RELATED"/>
    <property type="match status" value="1"/>
</dbReference>
<dbReference type="STRING" id="64791.A0A151XJ54"/>
<dbReference type="PANTHER" id="PTHR11139:SF68">
    <property type="entry name" value="DNA-DEPENDENT PROTEIN KINASE CATALYTIC SUBUNIT"/>
    <property type="match status" value="1"/>
</dbReference>
<dbReference type="InterPro" id="IPR012582">
    <property type="entry name" value="DNAPKcs_CC3"/>
</dbReference>
<keyword evidence="9" id="KW-1185">Reference proteome</keyword>
<dbReference type="InterPro" id="IPR036940">
    <property type="entry name" value="PI3/4_kinase_cat_sf"/>
</dbReference>
<dbReference type="InterPro" id="IPR050517">
    <property type="entry name" value="DDR_Repair_Kinase"/>
</dbReference>
<protein>
    <submittedName>
        <fullName evidence="8">DNA-dependent protein kinase catalytic subunit</fullName>
    </submittedName>
</protein>
<dbReference type="InterPro" id="IPR011009">
    <property type="entry name" value="Kinase-like_dom_sf"/>
</dbReference>
<dbReference type="Pfam" id="PF19704">
    <property type="entry name" value="DNAPKcs_CC5"/>
    <property type="match status" value="2"/>
</dbReference>
<evidence type="ECO:0000256" key="5">
    <source>
        <dbReference type="ARBA" id="ARBA00023242"/>
    </source>
</evidence>
<dbReference type="InterPro" id="IPR000403">
    <property type="entry name" value="PI3/4_kinase_cat_dom"/>
</dbReference>
<dbReference type="InterPro" id="IPR016024">
    <property type="entry name" value="ARM-type_fold"/>
</dbReference>
<evidence type="ECO:0000256" key="3">
    <source>
        <dbReference type="ARBA" id="ARBA00022527"/>
    </source>
</evidence>
<organism evidence="8 9">
    <name type="scientific">Mycetomoellerius zeteki</name>
    <dbReference type="NCBI Taxonomy" id="64791"/>
    <lineage>
        <taxon>Eukaryota</taxon>
        <taxon>Metazoa</taxon>
        <taxon>Ecdysozoa</taxon>
        <taxon>Arthropoda</taxon>
        <taxon>Hexapoda</taxon>
        <taxon>Insecta</taxon>
        <taxon>Pterygota</taxon>
        <taxon>Neoptera</taxon>
        <taxon>Endopterygota</taxon>
        <taxon>Hymenoptera</taxon>
        <taxon>Apocrita</taxon>
        <taxon>Aculeata</taxon>
        <taxon>Formicoidea</taxon>
        <taxon>Formicidae</taxon>
        <taxon>Myrmicinae</taxon>
        <taxon>Mycetomoellerius</taxon>
    </lineage>
</organism>
<keyword evidence="3" id="KW-0723">Serine/threonine-protein kinase</keyword>
<keyword evidence="4" id="KW-0227">DNA damage</keyword>
<dbReference type="InterPro" id="IPR045581">
    <property type="entry name" value="DNAPKcs_CC5"/>
</dbReference>
<dbReference type="Gene3D" id="1.10.1070.11">
    <property type="entry name" value="Phosphatidylinositol 3-/4-kinase, catalytic domain"/>
    <property type="match status" value="1"/>
</dbReference>
<dbReference type="Pfam" id="PF02260">
    <property type="entry name" value="FATC"/>
    <property type="match status" value="1"/>
</dbReference>
<dbReference type="SUPFAM" id="SSF56112">
    <property type="entry name" value="Protein kinase-like (PK-like)"/>
    <property type="match status" value="1"/>
</dbReference>
<dbReference type="InterPro" id="IPR003152">
    <property type="entry name" value="FATC_dom"/>
</dbReference>
<dbReference type="GO" id="GO:0006303">
    <property type="term" value="P:double-strand break repair via nonhomologous end joining"/>
    <property type="evidence" value="ECO:0007669"/>
    <property type="project" value="InterPro"/>
</dbReference>
<reference evidence="8 9" key="1">
    <citation type="submission" date="2015-09" db="EMBL/GenBank/DDBJ databases">
        <title>Trachymyrmex zeteki WGS genome.</title>
        <authorList>
            <person name="Nygaard S."/>
            <person name="Hu H."/>
            <person name="Boomsma J."/>
            <person name="Zhang G."/>
        </authorList>
    </citation>
    <scope>NUCLEOTIDE SEQUENCE [LARGE SCALE GENOMIC DNA]</scope>
    <source>
        <strain evidence="8">Tzet28-1</strain>
        <tissue evidence="8">Whole body</tissue>
    </source>
</reference>
<dbReference type="Pfam" id="PF08163">
    <property type="entry name" value="DNAPKcs_CC3"/>
    <property type="match status" value="1"/>
</dbReference>
<comment type="similarity">
    <text evidence="2">Belongs to the PI3/PI4-kinase family.</text>
</comment>
<keyword evidence="8" id="KW-0418">Kinase</keyword>
<dbReference type="PROSITE" id="PS50290">
    <property type="entry name" value="PI3_4_KINASE_3"/>
    <property type="match status" value="1"/>
</dbReference>
<dbReference type="InterPro" id="IPR046803">
    <property type="entry name" value="DNAPKcs_CC1-2"/>
</dbReference>
<evidence type="ECO:0000256" key="2">
    <source>
        <dbReference type="ARBA" id="ARBA00011031"/>
    </source>
</evidence>
<gene>
    <name evidence="8" type="ORF">ALC60_00658</name>
</gene>
<accession>A0A151XJ54</accession>
<dbReference type="SMART" id="SM01343">
    <property type="entry name" value="FATC"/>
    <property type="match status" value="1"/>
</dbReference>
<dbReference type="GO" id="GO:0000723">
    <property type="term" value="P:telomere maintenance"/>
    <property type="evidence" value="ECO:0007669"/>
    <property type="project" value="TreeGrafter"/>
</dbReference>
<keyword evidence="8" id="KW-0808">Transferase</keyword>
<evidence type="ECO:0000313" key="8">
    <source>
        <dbReference type="EMBL" id="KYQ60250.1"/>
    </source>
</evidence>
<dbReference type="GO" id="GO:0004677">
    <property type="term" value="F:DNA-dependent protein kinase activity"/>
    <property type="evidence" value="ECO:0007669"/>
    <property type="project" value="InterPro"/>
</dbReference>
<evidence type="ECO:0000313" key="9">
    <source>
        <dbReference type="Proteomes" id="UP000075809"/>
    </source>
</evidence>